<accession>A0A3A1QZD1</accession>
<keyword evidence="1" id="KW-0812">Transmembrane</keyword>
<organism evidence="2 3">
    <name type="scientific">Bacillus salacetis</name>
    <dbReference type="NCBI Taxonomy" id="2315464"/>
    <lineage>
        <taxon>Bacteria</taxon>
        <taxon>Bacillati</taxon>
        <taxon>Bacillota</taxon>
        <taxon>Bacilli</taxon>
        <taxon>Bacillales</taxon>
        <taxon>Bacillaceae</taxon>
        <taxon>Bacillus</taxon>
    </lineage>
</organism>
<proteinExistence type="predicted"/>
<dbReference type="InterPro" id="IPR024563">
    <property type="entry name" value="YqhR"/>
</dbReference>
<dbReference type="RefSeq" id="WP_119548308.1">
    <property type="nucleotide sequence ID" value="NZ_QXIR01000023.1"/>
</dbReference>
<evidence type="ECO:0008006" key="4">
    <source>
        <dbReference type="Google" id="ProtNLM"/>
    </source>
</evidence>
<dbReference type="Pfam" id="PF11085">
    <property type="entry name" value="YqhR"/>
    <property type="match status" value="1"/>
</dbReference>
<keyword evidence="1" id="KW-0472">Membrane</keyword>
<dbReference type="EMBL" id="QXIR01000023">
    <property type="protein sequence ID" value="RIW31090.1"/>
    <property type="molecule type" value="Genomic_DNA"/>
</dbReference>
<dbReference type="Proteomes" id="UP000265801">
    <property type="component" value="Unassembled WGS sequence"/>
</dbReference>
<evidence type="ECO:0000313" key="3">
    <source>
        <dbReference type="Proteomes" id="UP000265801"/>
    </source>
</evidence>
<evidence type="ECO:0000256" key="1">
    <source>
        <dbReference type="SAM" id="Phobius"/>
    </source>
</evidence>
<keyword evidence="3" id="KW-1185">Reference proteome</keyword>
<protein>
    <recommendedName>
        <fullName evidence="4">Membrane protein YqhR</fullName>
    </recommendedName>
</protein>
<comment type="caution">
    <text evidence="2">The sequence shown here is derived from an EMBL/GenBank/DDBJ whole genome shotgun (WGS) entry which is preliminary data.</text>
</comment>
<reference evidence="2 3" key="1">
    <citation type="submission" date="2018-09" db="EMBL/GenBank/DDBJ databases">
        <title>Bacillus saliacetes sp. nov., isolated from Thai shrimp paste (Ka-pi).</title>
        <authorList>
            <person name="Daroonpunt R."/>
            <person name="Tanasupawat S."/>
            <person name="Yiamsombut S."/>
        </authorList>
    </citation>
    <scope>NUCLEOTIDE SEQUENCE [LARGE SCALE GENOMIC DNA]</scope>
    <source>
        <strain evidence="2 3">SKP7-4</strain>
    </source>
</reference>
<dbReference type="OrthoDB" id="2691442at2"/>
<name>A0A3A1QZD1_9BACI</name>
<feature type="transmembrane region" description="Helical" evidence="1">
    <location>
        <begin position="137"/>
        <end position="158"/>
    </location>
</feature>
<feature type="transmembrane region" description="Helical" evidence="1">
    <location>
        <begin position="25"/>
        <end position="52"/>
    </location>
</feature>
<evidence type="ECO:0000313" key="2">
    <source>
        <dbReference type="EMBL" id="RIW31090.1"/>
    </source>
</evidence>
<feature type="transmembrane region" description="Helical" evidence="1">
    <location>
        <begin position="104"/>
        <end position="125"/>
    </location>
</feature>
<feature type="transmembrane region" description="Helical" evidence="1">
    <location>
        <begin position="72"/>
        <end position="97"/>
    </location>
</feature>
<gene>
    <name evidence="2" type="ORF">D3H55_15905</name>
</gene>
<dbReference type="AlphaFoldDB" id="A0A3A1QZD1"/>
<keyword evidence="1" id="KW-1133">Transmembrane helix</keyword>
<sequence>MSAREQEPSSDKNLEQNKQEKPLSFIGMVIATGFTGGILWSGFAYICYMFSFTKIEPNIILEPWAVGNWKETWLGIVISILAYGLISIGVALIYYAALRKLKSMWVGAGYGIALMLAVFVVLNPLFPGMKGITETDYITLITIACIYILYGVFIGYSISYEENELQHHFEKEEQPSQ</sequence>